<dbReference type="Pfam" id="PF04203">
    <property type="entry name" value="Sortase"/>
    <property type="match status" value="1"/>
</dbReference>
<feature type="transmembrane region" description="Helical" evidence="3">
    <location>
        <begin position="7"/>
        <end position="25"/>
    </location>
</feature>
<dbReference type="InterPro" id="IPR023365">
    <property type="entry name" value="Sortase_dom-sf"/>
</dbReference>
<evidence type="ECO:0000256" key="1">
    <source>
        <dbReference type="ARBA" id="ARBA00022801"/>
    </source>
</evidence>
<proteinExistence type="predicted"/>
<dbReference type="GO" id="GO:0016787">
    <property type="term" value="F:hydrolase activity"/>
    <property type="evidence" value="ECO:0007669"/>
    <property type="project" value="UniProtKB-KW"/>
</dbReference>
<comment type="caution">
    <text evidence="4">The sequence shown here is derived from an EMBL/GenBank/DDBJ whole genome shotgun (WGS) entry which is preliminary data.</text>
</comment>
<organism evidence="4 5">
    <name type="scientific">Faecalicoccus acidiformans</name>
    <dbReference type="NCBI Taxonomy" id="915173"/>
    <lineage>
        <taxon>Bacteria</taxon>
        <taxon>Bacillati</taxon>
        <taxon>Bacillota</taxon>
        <taxon>Erysipelotrichia</taxon>
        <taxon>Erysipelotrichales</taxon>
        <taxon>Erysipelotrichaceae</taxon>
        <taxon>Faecalicoccus</taxon>
    </lineage>
</organism>
<accession>A0A7W8FYF5</accession>
<sequence length="242" mass="27637">MKKWAYRILMIVCIVVFGFSAYQLWTIYSTQNTVQEETKELEKLVVTDQGFEPDWQALQAQNPDIIAWIVVPDCEISYPVVQGEDNSYYLDHTVNKEANRMGSIFLDADAPADFSQDNSIIYGHSVDIGGMFTALSNFDDLDFFASHPFFYLLTPSANYECSIVFFAKDIDGSVYYTTSFGDFREERLSEMKNKAQYQNDVDVSEGNFVTLSTCDLDYGFDSDQRLILMGKLNKTEEPINVD</sequence>
<dbReference type="InterPro" id="IPR005754">
    <property type="entry name" value="Sortase"/>
</dbReference>
<protein>
    <submittedName>
        <fullName evidence="4">Sortase B</fullName>
        <ecNumber evidence="4">3.4.22.70</ecNumber>
    </submittedName>
</protein>
<evidence type="ECO:0000313" key="4">
    <source>
        <dbReference type="EMBL" id="MBB5184720.1"/>
    </source>
</evidence>
<keyword evidence="3" id="KW-1133">Transmembrane helix</keyword>
<dbReference type="InterPro" id="IPR009835">
    <property type="entry name" value="SrtB"/>
</dbReference>
<dbReference type="Proteomes" id="UP000521313">
    <property type="component" value="Unassembled WGS sequence"/>
</dbReference>
<dbReference type="NCBIfam" id="TIGR03064">
    <property type="entry name" value="sortase_srtB"/>
    <property type="match status" value="1"/>
</dbReference>
<evidence type="ECO:0000313" key="5">
    <source>
        <dbReference type="Proteomes" id="UP000521313"/>
    </source>
</evidence>
<evidence type="ECO:0000256" key="2">
    <source>
        <dbReference type="PIRSR" id="PIRSR605754-1"/>
    </source>
</evidence>
<keyword evidence="3" id="KW-0812">Transmembrane</keyword>
<evidence type="ECO:0000256" key="3">
    <source>
        <dbReference type="SAM" id="Phobius"/>
    </source>
</evidence>
<dbReference type="EC" id="3.4.22.70" evidence="4"/>
<feature type="active site" description="Proton donor/acceptor" evidence="2">
    <location>
        <position position="124"/>
    </location>
</feature>
<reference evidence="4 5" key="1">
    <citation type="submission" date="2020-08" db="EMBL/GenBank/DDBJ databases">
        <title>Genomic Encyclopedia of Type Strains, Phase IV (KMG-IV): sequencing the most valuable type-strain genomes for metagenomic binning, comparative biology and taxonomic classification.</title>
        <authorList>
            <person name="Goeker M."/>
        </authorList>
    </citation>
    <scope>NUCLEOTIDE SEQUENCE [LARGE SCALE GENOMIC DNA]</scope>
    <source>
        <strain evidence="4 5">DSM 26963</strain>
    </source>
</reference>
<dbReference type="RefSeq" id="WP_183374939.1">
    <property type="nucleotide sequence ID" value="NZ_CALVCN010000001.1"/>
</dbReference>
<keyword evidence="3" id="KW-0472">Membrane</keyword>
<dbReference type="CDD" id="cd05826">
    <property type="entry name" value="Sortase_B"/>
    <property type="match status" value="1"/>
</dbReference>
<dbReference type="EMBL" id="JACHHD010000006">
    <property type="protein sequence ID" value="MBB5184720.1"/>
    <property type="molecule type" value="Genomic_DNA"/>
</dbReference>
<dbReference type="Gene3D" id="2.40.260.10">
    <property type="entry name" value="Sortase"/>
    <property type="match status" value="1"/>
</dbReference>
<dbReference type="SUPFAM" id="SSF63817">
    <property type="entry name" value="Sortase"/>
    <property type="match status" value="1"/>
</dbReference>
<gene>
    <name evidence="4" type="ORF">HNQ43_000763</name>
</gene>
<dbReference type="AlphaFoldDB" id="A0A7W8FYF5"/>
<name>A0A7W8FYF5_9FIRM</name>
<keyword evidence="1 4" id="KW-0378">Hydrolase</keyword>
<feature type="active site" description="Acyl-thioester intermediate" evidence="2">
    <location>
        <position position="214"/>
    </location>
</feature>